<evidence type="ECO:0000313" key="1">
    <source>
        <dbReference type="EMBL" id="SNT29538.1"/>
    </source>
</evidence>
<dbReference type="Pfam" id="PF04672">
    <property type="entry name" value="Methyltransf_19"/>
    <property type="match status" value="1"/>
</dbReference>
<name>A0A239LI13_9ACTN</name>
<evidence type="ECO:0000313" key="2">
    <source>
        <dbReference type="Proteomes" id="UP000198282"/>
    </source>
</evidence>
<organism evidence="1 2">
    <name type="scientific">Streptosporangium subroseum</name>
    <dbReference type="NCBI Taxonomy" id="106412"/>
    <lineage>
        <taxon>Bacteria</taxon>
        <taxon>Bacillati</taxon>
        <taxon>Actinomycetota</taxon>
        <taxon>Actinomycetes</taxon>
        <taxon>Streptosporangiales</taxon>
        <taxon>Streptosporangiaceae</taxon>
        <taxon>Streptosporangium</taxon>
    </lineage>
</organism>
<proteinExistence type="predicted"/>
<dbReference type="OrthoDB" id="3216820at2"/>
<dbReference type="EMBL" id="FZOD01000033">
    <property type="protein sequence ID" value="SNT29538.1"/>
    <property type="molecule type" value="Genomic_DNA"/>
</dbReference>
<dbReference type="Gene3D" id="3.40.50.150">
    <property type="entry name" value="Vaccinia Virus protein VP39"/>
    <property type="match status" value="1"/>
</dbReference>
<dbReference type="AlphaFoldDB" id="A0A239LI13"/>
<dbReference type="InterPro" id="IPR006764">
    <property type="entry name" value="SAM_dep_MeTrfase_SAV2177_type"/>
</dbReference>
<dbReference type="Proteomes" id="UP000198282">
    <property type="component" value="Unassembled WGS sequence"/>
</dbReference>
<dbReference type="InterPro" id="IPR029063">
    <property type="entry name" value="SAM-dependent_MTases_sf"/>
</dbReference>
<dbReference type="GO" id="GO:0032259">
    <property type="term" value="P:methylation"/>
    <property type="evidence" value="ECO:0007669"/>
    <property type="project" value="UniProtKB-KW"/>
</dbReference>
<dbReference type="GO" id="GO:0008168">
    <property type="term" value="F:methyltransferase activity"/>
    <property type="evidence" value="ECO:0007669"/>
    <property type="project" value="UniProtKB-KW"/>
</dbReference>
<gene>
    <name evidence="1" type="ORF">SAMN05216276_103310</name>
</gene>
<dbReference type="PIRSF" id="PIRSF017393">
    <property type="entry name" value="MTase_SAV2177"/>
    <property type="match status" value="1"/>
</dbReference>
<keyword evidence="2" id="KW-1185">Reference proteome</keyword>
<sequence length="288" mass="31379">MASSGPERLRFDPKTPNAGRMADYFVGGKDNFAADRKTAEEALAIAPDLPAVSREGRGFLRRAVRFLVEAGIRQFVDIGCGLPTRGGVHDILHMVAPDARVAYVDNDPMVVVHAQALLSDDRLATVVEADARDPEDILSQLRFGGVIDLDRPVAILLFSVLTDLPDDDVAMRITSGLQEAIAPGSYMAVSHAVSDLCPEKTARLAALYQDRGSITGPRRANLRTRAEVERLFGEMKLVEPGVVYVPRWRPDAPVLRSPDSVWVVGGVGRKEWIDCAGNDRSFPRSPVP</sequence>
<dbReference type="SUPFAM" id="SSF53335">
    <property type="entry name" value="S-adenosyl-L-methionine-dependent methyltransferases"/>
    <property type="match status" value="1"/>
</dbReference>
<keyword evidence="1" id="KW-0489">Methyltransferase</keyword>
<reference evidence="1 2" key="1">
    <citation type="submission" date="2017-06" db="EMBL/GenBank/DDBJ databases">
        <authorList>
            <person name="Kim H.J."/>
            <person name="Triplett B.A."/>
        </authorList>
    </citation>
    <scope>NUCLEOTIDE SEQUENCE [LARGE SCALE GENOMIC DNA]</scope>
    <source>
        <strain evidence="1 2">CGMCC 4.2132</strain>
    </source>
</reference>
<protein>
    <submittedName>
        <fullName evidence="1">O-Methyltransferase involved in polyketide biosynthesis</fullName>
    </submittedName>
</protein>
<accession>A0A239LI13</accession>
<keyword evidence="1" id="KW-0808">Transferase</keyword>